<accession>A0ABQ5MFW0</accession>
<dbReference type="Gene3D" id="1.50.10.20">
    <property type="match status" value="1"/>
</dbReference>
<evidence type="ECO:0008006" key="6">
    <source>
        <dbReference type="Google" id="ProtNLM"/>
    </source>
</evidence>
<comment type="caution">
    <text evidence="4">The sequence shown here is derived from an EMBL/GenBank/DDBJ whole genome shotgun (WGS) entry which is preliminary data.</text>
</comment>
<dbReference type="InterPro" id="IPR012878">
    <property type="entry name" value="Beta-AFase-like_GH127_cat"/>
</dbReference>
<feature type="domain" description="Non-reducing end beta-L-arabinofuranosidase-like GH127 middle" evidence="2">
    <location>
        <begin position="460"/>
        <end position="572"/>
    </location>
</feature>
<feature type="domain" description="Non-reducing end beta-L-arabinofuranosidase-like GH127 catalytic" evidence="1">
    <location>
        <begin position="55"/>
        <end position="449"/>
    </location>
</feature>
<evidence type="ECO:0000313" key="5">
    <source>
        <dbReference type="Proteomes" id="UP001143543"/>
    </source>
</evidence>
<reference evidence="4" key="1">
    <citation type="submission" date="2022-07" db="EMBL/GenBank/DDBJ databases">
        <title>Taxonomy of Novel Oxalotrophic and Methylotrophic Bacteria.</title>
        <authorList>
            <person name="Sahin N."/>
            <person name="Tani A."/>
        </authorList>
    </citation>
    <scope>NUCLEOTIDE SEQUENCE</scope>
    <source>
        <strain evidence="4">Y10</strain>
    </source>
</reference>
<dbReference type="InterPro" id="IPR049046">
    <property type="entry name" value="Beta-AFase-like_GH127_middle"/>
</dbReference>
<evidence type="ECO:0000259" key="3">
    <source>
        <dbReference type="Pfam" id="PF20737"/>
    </source>
</evidence>
<feature type="domain" description="Non-reducing end beta-L-arabinofuranosidase-like GH127 C-terminal" evidence="3">
    <location>
        <begin position="574"/>
        <end position="665"/>
    </location>
</feature>
<proteinExistence type="predicted"/>
<dbReference type="Pfam" id="PF20736">
    <property type="entry name" value="Glyco_hydro127M"/>
    <property type="match status" value="1"/>
</dbReference>
<organism evidence="4 5">
    <name type="scientific">Neptunitalea lumnitzerae</name>
    <dbReference type="NCBI Taxonomy" id="2965509"/>
    <lineage>
        <taxon>Bacteria</taxon>
        <taxon>Pseudomonadati</taxon>
        <taxon>Bacteroidota</taxon>
        <taxon>Flavobacteriia</taxon>
        <taxon>Flavobacteriales</taxon>
        <taxon>Flavobacteriaceae</taxon>
        <taxon>Neptunitalea</taxon>
    </lineage>
</organism>
<name>A0ABQ5MFW0_9FLAO</name>
<dbReference type="RefSeq" id="WP_281763967.1">
    <property type="nucleotide sequence ID" value="NZ_BRVO01000001.1"/>
</dbReference>
<dbReference type="Pfam" id="PF07944">
    <property type="entry name" value="Beta-AFase-like_GH127_cat"/>
    <property type="match status" value="1"/>
</dbReference>
<dbReference type="PANTHER" id="PTHR43465:SF2">
    <property type="entry name" value="DUF1680 DOMAIN PROTEIN (AFU_ORTHOLOGUE AFUA_1G08910)"/>
    <property type="match status" value="1"/>
</dbReference>
<gene>
    <name evidence="4" type="ORF">Y10_06870</name>
</gene>
<dbReference type="SUPFAM" id="SSF48208">
    <property type="entry name" value="Six-hairpin glycosidases"/>
    <property type="match status" value="1"/>
</dbReference>
<dbReference type="PANTHER" id="PTHR43465">
    <property type="entry name" value="DUF1680 DOMAIN PROTEIN (AFU_ORTHOLOGUE AFUA_1G08910)"/>
    <property type="match status" value="1"/>
</dbReference>
<dbReference type="InterPro" id="IPR049049">
    <property type="entry name" value="Beta-AFase-like_GH127_C"/>
</dbReference>
<evidence type="ECO:0000313" key="4">
    <source>
        <dbReference type="EMBL" id="GLB48319.1"/>
    </source>
</evidence>
<evidence type="ECO:0000259" key="1">
    <source>
        <dbReference type="Pfam" id="PF07944"/>
    </source>
</evidence>
<evidence type="ECO:0000259" key="2">
    <source>
        <dbReference type="Pfam" id="PF20736"/>
    </source>
</evidence>
<keyword evidence="5" id="KW-1185">Reference proteome</keyword>
<dbReference type="EMBL" id="BRVO01000001">
    <property type="protein sequence ID" value="GLB48319.1"/>
    <property type="molecule type" value="Genomic_DNA"/>
</dbReference>
<dbReference type="Pfam" id="PF20737">
    <property type="entry name" value="Glyco_hydro127C"/>
    <property type="match status" value="1"/>
</dbReference>
<dbReference type="InterPro" id="IPR008928">
    <property type="entry name" value="6-hairpin_glycosidase_sf"/>
</dbReference>
<dbReference type="Proteomes" id="UP001143543">
    <property type="component" value="Unassembled WGS sequence"/>
</dbReference>
<sequence>MSLSNIVKKISVFGLSSAMAIGVIACDTKKETAKELAENTGLENGYPIAPVDIRNVKVTDSFWLPIIKRVQEKTIEYAIEKCDEEGRFENFLIAGGQKEGKVRGVMPFDDSDVYKIIEGASNSLISAPNPKLEKLLDSLIGIVKVGQEKDGYLTTWRTINPAQPPATWVEVKEGKRWESLFMSHELYNAGHMYEAAAVHYKATGKRNFLDIALKNADLMVKTFGDGEDKIAAVPGHQIIETGLIKLYQITEKESYLELAKYFLDHRGDPENHELFGSYSQDSLPVVEQEEVVGHAVRAVYMYAGMTDIAALMGDQQYRNAVDKLWHNMVYKKMYVTGGIGAKHEGEAFGENYELPNLTAYNETCAAIGDVYWNNRLFNLTGDVKYYDVLERTLYNGLISGISLTGTEFFYPNALESDGTYKFNQGACTRKEWFDCSCCPTNLIRFIPAIPGLIYAKEDTTVFVNMYMSSEAEVALENQKVVLKQETAYPWNGAIKLTVTPAKQEAFTLKLRIPGWARNEVLPGGLYHYKNTVNDSYVVNVNGKTENATEEDGYIVLTKEWKKGDVVELVLPMEVREVIANNKVAEDKGKVALEYGPLVYAIEEVDNKENFDLLKINNNTQFKVSFEPTLLKGVNTIQFTTDETTFKAVPYYAWSNRGINKMKVWVEESKQ</sequence>
<dbReference type="InterPro" id="IPR049174">
    <property type="entry name" value="Beta-AFase-like"/>
</dbReference>
<protein>
    <recommendedName>
        <fullName evidence="6">Glycoside hydrolase family 127 protein</fullName>
    </recommendedName>
</protein>